<evidence type="ECO:0000313" key="1">
    <source>
        <dbReference type="EMBL" id="BBN68343.1"/>
    </source>
</evidence>
<reference evidence="1" key="1">
    <citation type="journal article" date="2019" name="Science">
        <title>Mutation of a bHLH transcription factor allowed almond domestication.</title>
        <authorList>
            <person name="Sanchez-Perez R."/>
            <person name="Pavan S."/>
            <person name="Mazzeo R."/>
            <person name="Moldovan C."/>
            <person name="Aiese Cigliano R."/>
            <person name="Del Cueto J."/>
            <person name="Ricciardi F."/>
            <person name="Lotti C."/>
            <person name="Ricciardi L."/>
            <person name="Dicenta F."/>
            <person name="Lopez-Marques R.L."/>
            <person name="Lindberg Moller B."/>
        </authorList>
    </citation>
    <scope>NUCLEOTIDE SEQUENCE</scope>
</reference>
<name>A0A5H2XJH4_PRUDU</name>
<gene>
    <name evidence="1" type="ORF">Prudu_385S000800</name>
</gene>
<dbReference type="AlphaFoldDB" id="A0A5H2XJH4"/>
<sequence length="77" mass="8545">MPKEDTLPSYSRGNLILGLKPRVWCESRFGFVGIEIDDKTLIPGLAFASSRAKPLAVSHMHHSISENAENDKSNSLY</sequence>
<dbReference type="EMBL" id="AP020722">
    <property type="protein sequence ID" value="BBN68343.1"/>
    <property type="molecule type" value="Genomic_DNA"/>
</dbReference>
<feature type="non-terminal residue" evidence="1">
    <location>
        <position position="77"/>
    </location>
</feature>
<organism evidence="1">
    <name type="scientific">Prunus dulcis</name>
    <name type="common">Almond</name>
    <name type="synonym">Amygdalus dulcis</name>
    <dbReference type="NCBI Taxonomy" id="3755"/>
    <lineage>
        <taxon>Eukaryota</taxon>
        <taxon>Viridiplantae</taxon>
        <taxon>Streptophyta</taxon>
        <taxon>Embryophyta</taxon>
        <taxon>Tracheophyta</taxon>
        <taxon>Spermatophyta</taxon>
        <taxon>Magnoliopsida</taxon>
        <taxon>eudicotyledons</taxon>
        <taxon>Gunneridae</taxon>
        <taxon>Pentapetalae</taxon>
        <taxon>rosids</taxon>
        <taxon>fabids</taxon>
        <taxon>Rosales</taxon>
        <taxon>Rosaceae</taxon>
        <taxon>Amygdaloideae</taxon>
        <taxon>Amygdaleae</taxon>
        <taxon>Prunus</taxon>
    </lineage>
</organism>
<accession>A0A5H2XJH4</accession>
<protein>
    <submittedName>
        <fullName evidence="1">RNA-binding protein</fullName>
    </submittedName>
</protein>
<proteinExistence type="predicted"/>